<evidence type="ECO:0000256" key="12">
    <source>
        <dbReference type="ARBA" id="ARBA00049728"/>
    </source>
</evidence>
<keyword evidence="2" id="KW-0479">Metal-binding</keyword>
<evidence type="ECO:0000256" key="9">
    <source>
        <dbReference type="ARBA" id="ARBA00048792"/>
    </source>
</evidence>
<dbReference type="InterPro" id="IPR005720">
    <property type="entry name" value="Dihydroorotate_DH_cat"/>
</dbReference>
<dbReference type="SUPFAM" id="SSF54862">
    <property type="entry name" value="4Fe-4S ferredoxins"/>
    <property type="match status" value="1"/>
</dbReference>
<comment type="function">
    <text evidence="10">Involved in pyrimidine base degradation. Catalyzes physiologically the reduction of uracil to 5,6-dihydrouracil (DHU) by using NADH as a specific cosubstrate. It also catalyzes the reverse reaction and the reduction of thymine to 5,6-dihydrothymine (DHT).</text>
</comment>
<evidence type="ECO:0000256" key="3">
    <source>
        <dbReference type="ARBA" id="ARBA00023002"/>
    </source>
</evidence>
<evidence type="ECO:0000313" key="14">
    <source>
        <dbReference type="EMBL" id="MBB6479565.1"/>
    </source>
</evidence>
<comment type="catalytic activity">
    <reaction evidence="8">
        <text>5,6-dihydrothymine + NAD(+) = thymine + NADH + H(+)</text>
        <dbReference type="Rhea" id="RHEA:28791"/>
        <dbReference type="ChEBI" id="CHEBI:15378"/>
        <dbReference type="ChEBI" id="CHEBI:17821"/>
        <dbReference type="ChEBI" id="CHEBI:27468"/>
        <dbReference type="ChEBI" id="CHEBI:57540"/>
        <dbReference type="ChEBI" id="CHEBI:57945"/>
        <dbReference type="EC" id="1.3.1.1"/>
    </reaction>
</comment>
<comment type="caution">
    <text evidence="14">The sequence shown here is derived from an EMBL/GenBank/DDBJ whole genome shotgun (WGS) entry which is preliminary data.</text>
</comment>
<protein>
    <recommendedName>
        <fullName evidence="12">dihydrouracil dehydrogenase (NAD(+))</fullName>
        <ecNumber evidence="12">1.3.1.1</ecNumber>
    </recommendedName>
    <alternativeName>
        <fullName evidence="7">Dihydrothymine dehydrogenase</fullName>
    </alternativeName>
    <alternativeName>
        <fullName evidence="6">Dihydrouracil dehydrogenase</fullName>
    </alternativeName>
</protein>
<dbReference type="EMBL" id="JACHGJ010000002">
    <property type="protein sequence ID" value="MBB6479565.1"/>
    <property type="molecule type" value="Genomic_DNA"/>
</dbReference>
<reference evidence="14 15" key="1">
    <citation type="submission" date="2020-08" db="EMBL/GenBank/DDBJ databases">
        <title>Genomic Encyclopedia of Type Strains, Phase IV (KMG-IV): sequencing the most valuable type-strain genomes for metagenomic binning, comparative biology and taxonomic classification.</title>
        <authorList>
            <person name="Goeker M."/>
        </authorList>
    </citation>
    <scope>NUCLEOTIDE SEQUENCE [LARGE SCALE GENOMIC DNA]</scope>
    <source>
        <strain evidence="14 15">DSM 2461</strain>
    </source>
</reference>
<dbReference type="Pfam" id="PF01180">
    <property type="entry name" value="DHO_dh"/>
    <property type="match status" value="1"/>
</dbReference>
<dbReference type="Gene3D" id="3.30.70.20">
    <property type="match status" value="1"/>
</dbReference>
<evidence type="ECO:0000256" key="7">
    <source>
        <dbReference type="ARBA" id="ARBA00032722"/>
    </source>
</evidence>
<evidence type="ECO:0000256" key="1">
    <source>
        <dbReference type="ARBA" id="ARBA00010804"/>
    </source>
</evidence>
<sequence>MDLSCDLMGIKLKNPLILSSGPMSRSGEMMIKALEAGAGAVVTETILNEIRPNVRPRLTGHDGALQNIRLYSEYSLEEWKRQIGMVKEHGGIVIANILAHSPSEMAFLGRTVERYGADALELGVSSPHGEGLSVLGCDPPNLYQTVKKVVESVKIPVMVKLSPNVNNLASLAKAAEDAGARGISAINTIRSILGVDIESMSPYLPTYGGYSGDPIRPIGLGAVATICQTVELSVSGIGGISQFNHLLEYIMLGARTCQLQSALIFKGLGVIGEILDGLSAWMESRGYNSLDEFRGKALNRLKSFDEIILEPKVAMVARECPRPDCSLCETACVYSAVAKDRRGKIQVDTDRCTGCGLCLSVCPESCFTLEWKR</sequence>
<keyword evidence="4" id="KW-0408">Iron</keyword>
<dbReference type="Proteomes" id="UP000587760">
    <property type="component" value="Unassembled WGS sequence"/>
</dbReference>
<dbReference type="PROSITE" id="PS00198">
    <property type="entry name" value="4FE4S_FER_1"/>
    <property type="match status" value="1"/>
</dbReference>
<dbReference type="GO" id="GO:0005737">
    <property type="term" value="C:cytoplasm"/>
    <property type="evidence" value="ECO:0007669"/>
    <property type="project" value="InterPro"/>
</dbReference>
<dbReference type="InterPro" id="IPR017900">
    <property type="entry name" value="4Fe4S_Fe_S_CS"/>
</dbReference>
<gene>
    <name evidence="14" type="ORF">HNR50_001223</name>
</gene>
<dbReference type="GO" id="GO:0004159">
    <property type="term" value="F:dihydropyrimidine dehydrogenase (NAD+) activity"/>
    <property type="evidence" value="ECO:0007669"/>
    <property type="project" value="UniProtKB-EC"/>
</dbReference>
<dbReference type="GO" id="GO:0051536">
    <property type="term" value="F:iron-sulfur cluster binding"/>
    <property type="evidence" value="ECO:0007669"/>
    <property type="project" value="UniProtKB-KW"/>
</dbReference>
<proteinExistence type="inferred from homology"/>
<dbReference type="AlphaFoldDB" id="A0A841R6U1"/>
<dbReference type="PANTHER" id="PTHR43073:SF2">
    <property type="entry name" value="DIHYDROPYRIMIDINE DEHYDROGENASE [NADP(+)]"/>
    <property type="match status" value="1"/>
</dbReference>
<dbReference type="GO" id="GO:0050661">
    <property type="term" value="F:NADP binding"/>
    <property type="evidence" value="ECO:0007669"/>
    <property type="project" value="TreeGrafter"/>
</dbReference>
<comment type="similarity">
    <text evidence="1">Belongs to the dihydropyrimidine dehydrogenase family.</text>
</comment>
<dbReference type="Gene3D" id="3.20.20.70">
    <property type="entry name" value="Aldolase class I"/>
    <property type="match status" value="1"/>
</dbReference>
<dbReference type="InterPro" id="IPR013785">
    <property type="entry name" value="Aldolase_TIM"/>
</dbReference>
<organism evidence="14 15">
    <name type="scientific">Spirochaeta isovalerica</name>
    <dbReference type="NCBI Taxonomy" id="150"/>
    <lineage>
        <taxon>Bacteria</taxon>
        <taxon>Pseudomonadati</taxon>
        <taxon>Spirochaetota</taxon>
        <taxon>Spirochaetia</taxon>
        <taxon>Spirochaetales</taxon>
        <taxon>Spirochaetaceae</taxon>
        <taxon>Spirochaeta</taxon>
    </lineage>
</organism>
<evidence type="ECO:0000256" key="6">
    <source>
        <dbReference type="ARBA" id="ARBA00030119"/>
    </source>
</evidence>
<comment type="catalytic activity">
    <reaction evidence="9">
        <text>5,6-dihydrouracil + NAD(+) = uracil + NADH + H(+)</text>
        <dbReference type="Rhea" id="RHEA:20189"/>
        <dbReference type="ChEBI" id="CHEBI:15378"/>
        <dbReference type="ChEBI" id="CHEBI:15901"/>
        <dbReference type="ChEBI" id="CHEBI:17568"/>
        <dbReference type="ChEBI" id="CHEBI:57540"/>
        <dbReference type="ChEBI" id="CHEBI:57945"/>
        <dbReference type="EC" id="1.3.1.1"/>
    </reaction>
</comment>
<keyword evidence="15" id="KW-1185">Reference proteome</keyword>
<keyword evidence="3" id="KW-0560">Oxidoreductase</keyword>
<evidence type="ECO:0000256" key="8">
    <source>
        <dbReference type="ARBA" id="ARBA00047685"/>
    </source>
</evidence>
<evidence type="ECO:0000256" key="5">
    <source>
        <dbReference type="ARBA" id="ARBA00023014"/>
    </source>
</evidence>
<dbReference type="EC" id="1.3.1.1" evidence="12"/>
<dbReference type="GO" id="GO:0006210">
    <property type="term" value="P:thymine catabolic process"/>
    <property type="evidence" value="ECO:0007669"/>
    <property type="project" value="TreeGrafter"/>
</dbReference>
<evidence type="ECO:0000256" key="2">
    <source>
        <dbReference type="ARBA" id="ARBA00022723"/>
    </source>
</evidence>
<dbReference type="RefSeq" id="WP_184746286.1">
    <property type="nucleotide sequence ID" value="NZ_JACHGJ010000002.1"/>
</dbReference>
<keyword evidence="5" id="KW-0411">Iron-sulfur</keyword>
<dbReference type="GO" id="GO:0046872">
    <property type="term" value="F:metal ion binding"/>
    <property type="evidence" value="ECO:0007669"/>
    <property type="project" value="UniProtKB-KW"/>
</dbReference>
<name>A0A841R6U1_9SPIO</name>
<evidence type="ECO:0000259" key="13">
    <source>
        <dbReference type="PROSITE" id="PS51379"/>
    </source>
</evidence>
<accession>A0A841R6U1</accession>
<evidence type="ECO:0000313" key="15">
    <source>
        <dbReference type="Proteomes" id="UP000587760"/>
    </source>
</evidence>
<evidence type="ECO:0000256" key="11">
    <source>
        <dbReference type="ARBA" id="ARBA00049714"/>
    </source>
</evidence>
<feature type="domain" description="4Fe-4S ferredoxin-type" evidence="13">
    <location>
        <begin position="343"/>
        <end position="372"/>
    </location>
</feature>
<dbReference type="PROSITE" id="PS51379">
    <property type="entry name" value="4FE4S_FER_2"/>
    <property type="match status" value="1"/>
</dbReference>
<dbReference type="FunFam" id="3.20.20.70:FF:000027">
    <property type="entry name" value="Dihydropyrimidine dehydrogenase [NADP(+)]"/>
    <property type="match status" value="1"/>
</dbReference>
<dbReference type="InterPro" id="IPR017896">
    <property type="entry name" value="4Fe4S_Fe-S-bd"/>
</dbReference>
<comment type="subunit">
    <text evidence="11">Heterotetramer of 2 PreA and 2 PreT subunits.</text>
</comment>
<evidence type="ECO:0000256" key="4">
    <source>
        <dbReference type="ARBA" id="ARBA00023004"/>
    </source>
</evidence>
<dbReference type="GO" id="GO:0002058">
    <property type="term" value="F:uracil binding"/>
    <property type="evidence" value="ECO:0007669"/>
    <property type="project" value="TreeGrafter"/>
</dbReference>
<dbReference type="PANTHER" id="PTHR43073">
    <property type="entry name" value="DIHYDROPYRIMIDINE DEHYDROGENASE [NADP(+)]"/>
    <property type="match status" value="1"/>
</dbReference>
<evidence type="ECO:0000256" key="10">
    <source>
        <dbReference type="ARBA" id="ARBA00049578"/>
    </source>
</evidence>
<dbReference type="Pfam" id="PF00037">
    <property type="entry name" value="Fer4"/>
    <property type="match status" value="1"/>
</dbReference>
<dbReference type="GO" id="GO:0006212">
    <property type="term" value="P:uracil catabolic process"/>
    <property type="evidence" value="ECO:0007669"/>
    <property type="project" value="TreeGrafter"/>
</dbReference>
<dbReference type="SUPFAM" id="SSF51395">
    <property type="entry name" value="FMN-linked oxidoreductases"/>
    <property type="match status" value="1"/>
</dbReference>